<dbReference type="OrthoDB" id="1934954at2759"/>
<dbReference type="InterPro" id="IPR016161">
    <property type="entry name" value="Ald_DH/histidinol_DH"/>
</dbReference>
<keyword evidence="6" id="KW-0560">Oxidoreductase</keyword>
<evidence type="ECO:0000256" key="10">
    <source>
        <dbReference type="ARBA" id="ARBA00075718"/>
    </source>
</evidence>
<keyword evidence="3" id="KW-0028">Amino-acid biosynthesis</keyword>
<dbReference type="GeneID" id="24111700"/>
<keyword evidence="5" id="KW-0521">NADP</keyword>
<feature type="domain" description="Aldehyde dehydrogenase" evidence="13">
    <location>
        <begin position="203"/>
        <end position="398"/>
    </location>
</feature>
<dbReference type="InterPro" id="IPR016162">
    <property type="entry name" value="Ald_DH_N"/>
</dbReference>
<dbReference type="Gene3D" id="3.40.309.10">
    <property type="entry name" value="Aldehyde Dehydrogenase, Chain A, domain 2"/>
    <property type="match status" value="1"/>
</dbReference>
<dbReference type="PANTHER" id="PTHR11063">
    <property type="entry name" value="GLUTAMATE SEMIALDEHYDE DEHYDROGENASE"/>
    <property type="match status" value="1"/>
</dbReference>
<evidence type="ECO:0000256" key="3">
    <source>
        <dbReference type="ARBA" id="ARBA00022605"/>
    </source>
</evidence>
<protein>
    <recommendedName>
        <fullName evidence="2">glutamate-5-semialdehyde dehydrogenase</fullName>
        <ecNumber evidence="2">1.2.1.41</ecNumber>
    </recommendedName>
    <alternativeName>
        <fullName evidence="11">Glutamate-5-semialdehyde dehydrogenase</fullName>
    </alternativeName>
    <alternativeName>
        <fullName evidence="10">Glutamyl-gamma-semialdehyde dehydrogenase</fullName>
    </alternativeName>
</protein>
<comment type="pathway">
    <text evidence="1">Amino-acid biosynthesis; L-proline biosynthesis; L-glutamate 5-semialdehyde from L-glutamate: step 2/2.</text>
</comment>
<evidence type="ECO:0000256" key="11">
    <source>
        <dbReference type="ARBA" id="ARBA00077451"/>
    </source>
</evidence>
<evidence type="ECO:0000259" key="13">
    <source>
        <dbReference type="Pfam" id="PF00171"/>
    </source>
</evidence>
<accession>R9PBY0</accession>
<comment type="function">
    <text evidence="8">Catalyzes the NADPH dependent reduction of L-gamma-glutamyl 5-phosphate into L-glutamate 5-semialdehyde and phosphate. The product spontaneously undergoes cyclization to form 1-pyrroline-5-carboxylate.</text>
</comment>
<evidence type="ECO:0000313" key="15">
    <source>
        <dbReference type="Proteomes" id="UP000014071"/>
    </source>
</evidence>
<dbReference type="UniPathway" id="UPA00098">
    <property type="reaction ID" value="UER00360"/>
</dbReference>
<dbReference type="Pfam" id="PF00171">
    <property type="entry name" value="Aldedh"/>
    <property type="match status" value="1"/>
</dbReference>
<dbReference type="InterPro" id="IPR015590">
    <property type="entry name" value="Aldehyde_DH_dom"/>
</dbReference>
<dbReference type="InterPro" id="IPR020593">
    <property type="entry name" value="G-glutamylP_reductase_CS"/>
</dbReference>
<evidence type="ECO:0000256" key="12">
    <source>
        <dbReference type="SAM" id="MobiDB-lite"/>
    </source>
</evidence>
<sequence>MMMMMILMEEEESSNGGTFFSLLQHVIIWLLDKMLHPPFDFKTKSFQEAPCKTPRKSLQTRRKVTRIISTLPPPPPPPSLPLRFSTNMSQSAAQTAPASAEDVARRARAAFDSSSQLLSTSSSADSTRSSALLSIRRALESSKSAIQSANALDMEAASTLVAQGKLSASLAARLDLFSKPGKWQSLLDGVSDVAALASPLDHVQWAKRLAEETETQGAIDLYRITCPIGVLLCIFEARPEVVVNIASLAIKSGNAAILKGGKESKHTASVLSSIISAALAEAGLPADLIQTVETRSDIQSLLHLEDYIDLVIPRGSNELVKAIQRDARMPVMGHADGLCIGYVHEDAELDMVVGTVVDGKTDYAAACNALETLLVNEKLLTKEFLVPLVKALVEAGVELRMDEASLSKLNELEPSLVHDSRARIVAAQPSDFHTEFLDLTLAIATVPSLDHAIHHITTHSSGHTDLILTSPTTPNPAAEKFVKSINSANVFVNVSTRFADGFRFGLGTEVGISTGKTHARGPVGLDGLVIYKYVAKSGGKKGGAQRAGEFNEGRKWSHTDIEPTYPTL</sequence>
<comment type="catalytic activity">
    <reaction evidence="7">
        <text>L-glutamate 5-semialdehyde + phosphate + NADP(+) = L-glutamyl 5-phosphate + NADPH + H(+)</text>
        <dbReference type="Rhea" id="RHEA:19541"/>
        <dbReference type="ChEBI" id="CHEBI:15378"/>
        <dbReference type="ChEBI" id="CHEBI:43474"/>
        <dbReference type="ChEBI" id="CHEBI:57783"/>
        <dbReference type="ChEBI" id="CHEBI:58066"/>
        <dbReference type="ChEBI" id="CHEBI:58274"/>
        <dbReference type="ChEBI" id="CHEBI:58349"/>
        <dbReference type="EC" id="1.2.1.41"/>
    </reaction>
</comment>
<dbReference type="Gene3D" id="3.40.605.10">
    <property type="entry name" value="Aldehyde Dehydrogenase, Chain A, domain 1"/>
    <property type="match status" value="1"/>
</dbReference>
<keyword evidence="15" id="KW-1185">Reference proteome</keyword>
<evidence type="ECO:0000256" key="7">
    <source>
        <dbReference type="ARBA" id="ARBA00049024"/>
    </source>
</evidence>
<evidence type="ECO:0000256" key="9">
    <source>
        <dbReference type="ARBA" id="ARBA00060997"/>
    </source>
</evidence>
<evidence type="ECO:0000256" key="5">
    <source>
        <dbReference type="ARBA" id="ARBA00022857"/>
    </source>
</evidence>
<gene>
    <name evidence="14" type="ORF">PHSY_006429</name>
</gene>
<keyword evidence="4" id="KW-0641">Proline biosynthesis</keyword>
<dbReference type="GO" id="GO:0004350">
    <property type="term" value="F:glutamate-5-semialdehyde dehydrogenase activity"/>
    <property type="evidence" value="ECO:0007669"/>
    <property type="project" value="UniProtKB-EC"/>
</dbReference>
<dbReference type="RefSeq" id="XP_012192421.1">
    <property type="nucleotide sequence ID" value="XM_012337031.1"/>
</dbReference>
<dbReference type="FunFam" id="3.40.309.10:FF:000006">
    <property type="entry name" value="Gamma-glutamyl phosphate reductase"/>
    <property type="match status" value="1"/>
</dbReference>
<dbReference type="NCBIfam" id="NF001221">
    <property type="entry name" value="PRK00197.1"/>
    <property type="match status" value="1"/>
</dbReference>
<name>R9PBY0_PSEHS</name>
<evidence type="ECO:0000256" key="4">
    <source>
        <dbReference type="ARBA" id="ARBA00022650"/>
    </source>
</evidence>
<dbReference type="PROSITE" id="PS01223">
    <property type="entry name" value="PROA"/>
    <property type="match status" value="1"/>
</dbReference>
<dbReference type="NCBIfam" id="TIGR00407">
    <property type="entry name" value="proA"/>
    <property type="match status" value="1"/>
</dbReference>
<dbReference type="eggNOG" id="KOG4165">
    <property type="taxonomic scope" value="Eukaryota"/>
</dbReference>
<dbReference type="HAMAP" id="MF_00412">
    <property type="entry name" value="ProA"/>
    <property type="match status" value="1"/>
</dbReference>
<dbReference type="SUPFAM" id="SSF53720">
    <property type="entry name" value="ALDH-like"/>
    <property type="match status" value="1"/>
</dbReference>
<dbReference type="Proteomes" id="UP000014071">
    <property type="component" value="Unassembled WGS sequence"/>
</dbReference>
<evidence type="ECO:0000256" key="1">
    <source>
        <dbReference type="ARBA" id="ARBA00004985"/>
    </source>
</evidence>
<dbReference type="PANTHER" id="PTHR11063:SF8">
    <property type="entry name" value="DELTA-1-PYRROLINE-5-CARBOXYLATE SYNTHASE"/>
    <property type="match status" value="1"/>
</dbReference>
<comment type="similarity">
    <text evidence="9">Belongs to the gamma-glutamyl phosphate reductase family.</text>
</comment>
<dbReference type="HOGENOM" id="CLU_030231_0_1_1"/>
<organism evidence="14 15">
    <name type="scientific">Pseudozyma hubeiensis (strain SY62)</name>
    <name type="common">Yeast</name>
    <dbReference type="NCBI Taxonomy" id="1305764"/>
    <lineage>
        <taxon>Eukaryota</taxon>
        <taxon>Fungi</taxon>
        <taxon>Dikarya</taxon>
        <taxon>Basidiomycota</taxon>
        <taxon>Ustilaginomycotina</taxon>
        <taxon>Ustilaginomycetes</taxon>
        <taxon>Ustilaginales</taxon>
        <taxon>Ustilaginaceae</taxon>
        <taxon>Pseudozyma</taxon>
    </lineage>
</organism>
<feature type="region of interest" description="Disordered" evidence="12">
    <location>
        <begin position="539"/>
        <end position="568"/>
    </location>
</feature>
<dbReference type="EC" id="1.2.1.41" evidence="2"/>
<evidence type="ECO:0000256" key="8">
    <source>
        <dbReference type="ARBA" id="ARBA00059423"/>
    </source>
</evidence>
<dbReference type="EMBL" id="DF238821">
    <property type="protein sequence ID" value="GAC98834.1"/>
    <property type="molecule type" value="Genomic_DNA"/>
</dbReference>
<evidence type="ECO:0000256" key="2">
    <source>
        <dbReference type="ARBA" id="ARBA00013002"/>
    </source>
</evidence>
<feature type="compositionally biased region" description="Basic and acidic residues" evidence="12">
    <location>
        <begin position="549"/>
        <end position="561"/>
    </location>
</feature>
<dbReference type="GO" id="GO:0055129">
    <property type="term" value="P:L-proline biosynthetic process"/>
    <property type="evidence" value="ECO:0007669"/>
    <property type="project" value="UniProtKB-UniPathway"/>
</dbReference>
<dbReference type="AlphaFoldDB" id="R9PBY0"/>
<reference evidence="15" key="1">
    <citation type="journal article" date="2013" name="Genome Announc.">
        <title>Draft genome sequence of the basidiomycetous yeast-like fungus Pseudozyma hubeiensis SY62, which produces an abundant amount of the biosurfactant mannosylerythritol lipids.</title>
        <authorList>
            <person name="Konishi M."/>
            <person name="Hatada Y."/>
            <person name="Horiuchi J."/>
        </authorList>
    </citation>
    <scope>NUCLEOTIDE SEQUENCE [LARGE SCALE GENOMIC DNA]</scope>
    <source>
        <strain evidence="15">SY62</strain>
    </source>
</reference>
<dbReference type="InterPro" id="IPR000965">
    <property type="entry name" value="GPR_dom"/>
</dbReference>
<dbReference type="InterPro" id="IPR016163">
    <property type="entry name" value="Ald_DH_C"/>
</dbReference>
<proteinExistence type="inferred from homology"/>
<dbReference type="CDD" id="cd07079">
    <property type="entry name" value="ALDH_F18-19_ProA-GPR"/>
    <property type="match status" value="1"/>
</dbReference>
<evidence type="ECO:0000256" key="6">
    <source>
        <dbReference type="ARBA" id="ARBA00023002"/>
    </source>
</evidence>
<evidence type="ECO:0000313" key="14">
    <source>
        <dbReference type="EMBL" id="GAC98834.1"/>
    </source>
</evidence>
<dbReference type="STRING" id="1305764.R9PBY0"/>